<keyword evidence="2" id="KW-1185">Reference proteome</keyword>
<reference evidence="1 2" key="1">
    <citation type="submission" date="2019-04" db="EMBL/GenBank/DDBJ databases">
        <title>Chromosome genome assembly for Takifugu flavidus.</title>
        <authorList>
            <person name="Xiao S."/>
        </authorList>
    </citation>
    <scope>NUCLEOTIDE SEQUENCE [LARGE SCALE GENOMIC DNA]</scope>
    <source>
        <strain evidence="1">HTHZ2018</strain>
        <tissue evidence="1">Muscle</tissue>
    </source>
</reference>
<name>A0A5C6NZ76_9TELE</name>
<sequence length="54" mass="5954">MGYDNMESRPVLKPSPISGKSILIAASDWREQQGVYHLDRGPVLPREDGTSKVA</sequence>
<protein>
    <submittedName>
        <fullName evidence="1">Uncharacterized protein</fullName>
    </submittedName>
</protein>
<accession>A0A5C6NZ76</accession>
<evidence type="ECO:0000313" key="2">
    <source>
        <dbReference type="Proteomes" id="UP000324091"/>
    </source>
</evidence>
<evidence type="ECO:0000313" key="1">
    <source>
        <dbReference type="EMBL" id="TWW71959.1"/>
    </source>
</evidence>
<dbReference type="Proteomes" id="UP000324091">
    <property type="component" value="Chromosome 16"/>
</dbReference>
<proteinExistence type="predicted"/>
<dbReference type="AlphaFoldDB" id="A0A5C6NZ76"/>
<organism evidence="1 2">
    <name type="scientific">Takifugu flavidus</name>
    <name type="common">sansaifugu</name>
    <dbReference type="NCBI Taxonomy" id="433684"/>
    <lineage>
        <taxon>Eukaryota</taxon>
        <taxon>Metazoa</taxon>
        <taxon>Chordata</taxon>
        <taxon>Craniata</taxon>
        <taxon>Vertebrata</taxon>
        <taxon>Euteleostomi</taxon>
        <taxon>Actinopterygii</taxon>
        <taxon>Neopterygii</taxon>
        <taxon>Teleostei</taxon>
        <taxon>Neoteleostei</taxon>
        <taxon>Acanthomorphata</taxon>
        <taxon>Eupercaria</taxon>
        <taxon>Tetraodontiformes</taxon>
        <taxon>Tetradontoidea</taxon>
        <taxon>Tetraodontidae</taxon>
        <taxon>Takifugu</taxon>
    </lineage>
</organism>
<dbReference type="EMBL" id="RHFK02000008">
    <property type="protein sequence ID" value="TWW71959.1"/>
    <property type="molecule type" value="Genomic_DNA"/>
</dbReference>
<comment type="caution">
    <text evidence="1">The sequence shown here is derived from an EMBL/GenBank/DDBJ whole genome shotgun (WGS) entry which is preliminary data.</text>
</comment>
<gene>
    <name evidence="1" type="ORF">D4764_16G0004560</name>
</gene>
<feature type="non-terminal residue" evidence="1">
    <location>
        <position position="54"/>
    </location>
</feature>